<dbReference type="SUPFAM" id="SSF55797">
    <property type="entry name" value="PR-1-like"/>
    <property type="match status" value="1"/>
</dbReference>
<dbReference type="PROSITE" id="PS01009">
    <property type="entry name" value="CRISP_1"/>
    <property type="match status" value="1"/>
</dbReference>
<proteinExistence type="predicted"/>
<organism evidence="2 3">
    <name type="scientific">Zobellella aerophila</name>
    <dbReference type="NCBI Taxonomy" id="870480"/>
    <lineage>
        <taxon>Bacteria</taxon>
        <taxon>Pseudomonadati</taxon>
        <taxon>Pseudomonadota</taxon>
        <taxon>Gammaproteobacteria</taxon>
        <taxon>Aeromonadales</taxon>
        <taxon>Aeromonadaceae</taxon>
        <taxon>Zobellella</taxon>
    </lineage>
</organism>
<evidence type="ECO:0000313" key="2">
    <source>
        <dbReference type="EMBL" id="GAA3546072.1"/>
    </source>
</evidence>
<comment type="caution">
    <text evidence="2">The sequence shown here is derived from an EMBL/GenBank/DDBJ whole genome shotgun (WGS) entry which is preliminary data.</text>
</comment>
<feature type="domain" description="SCP" evidence="1">
    <location>
        <begin position="53"/>
        <end position="185"/>
    </location>
</feature>
<evidence type="ECO:0000259" key="1">
    <source>
        <dbReference type="SMART" id="SM00198"/>
    </source>
</evidence>
<dbReference type="Proteomes" id="UP001500795">
    <property type="component" value="Unassembled WGS sequence"/>
</dbReference>
<reference evidence="3" key="1">
    <citation type="journal article" date="2019" name="Int. J. Syst. Evol. Microbiol.">
        <title>The Global Catalogue of Microorganisms (GCM) 10K type strain sequencing project: providing services to taxonomists for standard genome sequencing and annotation.</title>
        <authorList>
            <consortium name="The Broad Institute Genomics Platform"/>
            <consortium name="The Broad Institute Genome Sequencing Center for Infectious Disease"/>
            <person name="Wu L."/>
            <person name="Ma J."/>
        </authorList>
    </citation>
    <scope>NUCLEOTIDE SEQUENCE [LARGE SCALE GENOMIC DNA]</scope>
    <source>
        <strain evidence="3">JCM 17110</strain>
    </source>
</reference>
<dbReference type="PROSITE" id="PS01010">
    <property type="entry name" value="CRISP_2"/>
    <property type="match status" value="1"/>
</dbReference>
<dbReference type="SMART" id="SM00198">
    <property type="entry name" value="SCP"/>
    <property type="match status" value="1"/>
</dbReference>
<sequence length="189" mass="20462">MKKVMTLAGLSLLLGCYGPGAESGRLSDYGAGLPDSPVRPVSTGTVAGSLSVDERQGLLAYHNRVRAEVGTPPLRWSDAASAQAERWARVLAGRCDIEHSQGSGFGENLFMGTLGYYSVLDGARSWQQEKRDYGGQPLTRATAQVAGHYTQMVWHDTRELGCAKSVCRDNMILVCNYSPPGNYLGERAY</sequence>
<name>A0ABP6W7D2_9GAMM</name>
<evidence type="ECO:0000313" key="3">
    <source>
        <dbReference type="Proteomes" id="UP001500795"/>
    </source>
</evidence>
<dbReference type="EMBL" id="BAABCX010000004">
    <property type="protein sequence ID" value="GAA3546072.1"/>
    <property type="molecule type" value="Genomic_DNA"/>
</dbReference>
<dbReference type="PROSITE" id="PS51257">
    <property type="entry name" value="PROKAR_LIPOPROTEIN"/>
    <property type="match status" value="1"/>
</dbReference>
<dbReference type="Gene3D" id="3.40.33.10">
    <property type="entry name" value="CAP"/>
    <property type="match status" value="1"/>
</dbReference>
<dbReference type="InterPro" id="IPR035940">
    <property type="entry name" value="CAP_sf"/>
</dbReference>
<accession>A0ABP6W7D2</accession>
<dbReference type="PRINTS" id="PR00837">
    <property type="entry name" value="V5TPXLIKE"/>
</dbReference>
<keyword evidence="3" id="KW-1185">Reference proteome</keyword>
<dbReference type="InterPro" id="IPR018244">
    <property type="entry name" value="Allrgn_V5/Tpx1_CS"/>
</dbReference>
<dbReference type="Pfam" id="PF00188">
    <property type="entry name" value="CAP"/>
    <property type="match status" value="1"/>
</dbReference>
<gene>
    <name evidence="2" type="ORF">GCM10022394_27560</name>
</gene>
<dbReference type="PANTHER" id="PTHR10334">
    <property type="entry name" value="CYSTEINE-RICH SECRETORY PROTEIN-RELATED"/>
    <property type="match status" value="1"/>
</dbReference>
<protein>
    <recommendedName>
        <fullName evidence="1">SCP domain-containing protein</fullName>
    </recommendedName>
</protein>
<dbReference type="InterPro" id="IPR014044">
    <property type="entry name" value="CAP_dom"/>
</dbReference>
<dbReference type="InterPro" id="IPR001283">
    <property type="entry name" value="CRISP-related"/>
</dbReference>
<dbReference type="RefSeq" id="WP_344959025.1">
    <property type="nucleotide sequence ID" value="NZ_BAABCX010000004.1"/>
</dbReference>